<evidence type="ECO:0000256" key="4">
    <source>
        <dbReference type="ARBA" id="ARBA00023026"/>
    </source>
</evidence>
<dbReference type="SUPFAM" id="SSF49785">
    <property type="entry name" value="Galactose-binding domain-like"/>
    <property type="match status" value="1"/>
</dbReference>
<feature type="domain" description="Pesticidal crystal protein" evidence="8">
    <location>
        <begin position="523"/>
        <end position="654"/>
    </location>
</feature>
<name>K9JRE9_BACTU</name>
<dbReference type="Gene3D" id="1.20.190.10">
    <property type="entry name" value="Pesticidal crystal protein, N-terminal domain"/>
    <property type="match status" value="1"/>
</dbReference>
<evidence type="ECO:0000256" key="2">
    <source>
        <dbReference type="ARBA" id="ARBA00022656"/>
    </source>
</evidence>
<feature type="domain" description="Pesticidal crystal protein" evidence="7">
    <location>
        <begin position="306"/>
        <end position="512"/>
    </location>
</feature>
<dbReference type="Pfam" id="PF03945">
    <property type="entry name" value="Endotoxin_N"/>
    <property type="match status" value="1"/>
</dbReference>
<dbReference type="InterPro" id="IPR005639">
    <property type="entry name" value="Pest_crys_dom_I"/>
</dbReference>
<organism evidence="10">
    <name type="scientific">Bacillus thuringiensis</name>
    <dbReference type="NCBI Taxonomy" id="1428"/>
    <lineage>
        <taxon>Bacteria</taxon>
        <taxon>Bacillati</taxon>
        <taxon>Bacillota</taxon>
        <taxon>Bacilli</taxon>
        <taxon>Bacillales</taxon>
        <taxon>Bacillaceae</taxon>
        <taxon>Bacillus</taxon>
        <taxon>Bacillus cereus group</taxon>
    </lineage>
</organism>
<dbReference type="PANTHER" id="PTHR36489">
    <property type="entry name" value="PROTEIN-COUPLED RECEPTOR GPR1, PUTATIVE-RELATED"/>
    <property type="match status" value="1"/>
</dbReference>
<feature type="compositionally biased region" description="Polar residues" evidence="6">
    <location>
        <begin position="747"/>
        <end position="773"/>
    </location>
</feature>
<sequence length="836" mass="95375">MNTDQNRNEYEILNASPNHEYMSNRYPFAKNQNVMKDTNYKDWFNEYQDIAPSSLVSTLGIMFNLFKQFITFIETPNVSDGVGVLRGIIGVLRSREVINLTINDVQRLIDQALENQIRIEANQKFDSIQYNYNQYLSNKNNYINNPSNPNRNLFVNSLILNERDLRIALDVTFSLANRELLLLPNFTQIAMLHLAILKDAVIFRGPDLIAPAIIETPENPFLNRPPSNSYELALLTSIRMYSNYCVRHYNEGLNRIRNRGTSSNVWLDFHNYRREMTLIVLDFVALFSLFDTTKYPILGSSTPPVVSQLSRVIYTDPVGAIRTDGRGWFDPPVGTDRIRVNFASIENEIPAPTTSRHLSELTISSGPLGFGINPSRTHSWQGNRNVNISAPTDVSGVISNRTQTIPARNIFRVNSRVYTLDWRLYGVYRAEFFQDASQNSQIRVFAENPPTGAGAQSANNFRFLPGENSDTPTPQDYTHLLSRVVNATVGLTPATGNQRNSVLIFGWKHKSLTSENIYRINEITQVAAVNTRNNLGIRVISGPGFTGGDLVRMDSNGSVSYNFTPANQQALQSSVAIRLRYACQGEASLRITFGNGSSQVIPLVSTTSSLNDLQYESFRFANVPNNVSFQTFGTSMTIQNISAYSNVVLDRVELFSNIPIPILEDTYNLGSNSQYSQHYNDSYNHSTHSPYNQDYDDPYSQNTHNQYSQDYDDSYNQNTHSPYSQDYDDSYNQNTHSPYTQDYDDSYNPNTHNQYSQDYDDSYNPNTHNQYSQDYDDSYNHSTHSPYNQIYDDSYNQSTHNQYSQHYNNNLNHNSPCDPSFNHYYNQNVHKNCNCK</sequence>
<proteinExistence type="inferred from homology"/>
<accession>K9JRE9</accession>
<dbReference type="GO" id="GO:0001907">
    <property type="term" value="P:symbiont-mediated killing of host cell"/>
    <property type="evidence" value="ECO:0007669"/>
    <property type="project" value="InterPro"/>
</dbReference>
<dbReference type="InterPro" id="IPR005638">
    <property type="entry name" value="Pest_crys_dom-III"/>
</dbReference>
<dbReference type="PANTHER" id="PTHR36489:SF1">
    <property type="entry name" value="G-PROTEIN COUPLED RECEPTORS FAMILY 1 PROFILE DOMAIN-CONTAINING PROTEIN"/>
    <property type="match status" value="1"/>
</dbReference>
<dbReference type="GO" id="GO:0030435">
    <property type="term" value="P:sporulation resulting in formation of a cellular spore"/>
    <property type="evidence" value="ECO:0007669"/>
    <property type="project" value="UniProtKB-KW"/>
</dbReference>
<protein>
    <recommendedName>
        <fullName evidence="5">Crystaline entomocidal protoxin</fullName>
    </recommendedName>
</protein>
<keyword evidence="3" id="KW-0749">Sporulation</keyword>
<feature type="domain" description="Pesticidal crystal protein" evidence="9">
    <location>
        <begin position="96"/>
        <end position="291"/>
    </location>
</feature>
<feature type="region of interest" description="Disordered" evidence="6">
    <location>
        <begin position="678"/>
        <end position="791"/>
    </location>
</feature>
<evidence type="ECO:0000256" key="1">
    <source>
        <dbReference type="ARBA" id="ARBA00007819"/>
    </source>
</evidence>
<reference evidence="10" key="1">
    <citation type="submission" date="2010-08" db="EMBL/GenBank/DDBJ databases">
        <title>Cloning a novel insecticidal cry20-like gene from a Bacillus thuringiensis BtMC28.</title>
        <authorList>
            <person name="Guan P."/>
            <person name="Zheng A."/>
            <person name="Li P."/>
            <person name="Zhu J."/>
        </authorList>
    </citation>
    <scope>NUCLEOTIDE SEQUENCE</scope>
    <source>
        <strain evidence="10">BtMC28</strain>
    </source>
</reference>
<dbReference type="Pfam" id="PF00555">
    <property type="entry name" value="Endotoxin_M"/>
    <property type="match status" value="1"/>
</dbReference>
<gene>
    <name evidence="10" type="primary">cry20</name>
</gene>
<dbReference type="Gene3D" id="2.60.120.260">
    <property type="entry name" value="Galactose-binding domain-like"/>
    <property type="match status" value="1"/>
</dbReference>
<dbReference type="GO" id="GO:0090729">
    <property type="term" value="F:toxin activity"/>
    <property type="evidence" value="ECO:0007669"/>
    <property type="project" value="UniProtKB-KW"/>
</dbReference>
<dbReference type="InterPro" id="IPR008979">
    <property type="entry name" value="Galactose-bd-like_sf"/>
</dbReference>
<dbReference type="InterPro" id="IPR001178">
    <property type="entry name" value="Pest_cryst_dom_II"/>
</dbReference>
<keyword evidence="2" id="KW-0800">Toxin</keyword>
<feature type="compositionally biased region" description="Polar residues" evidence="6">
    <location>
        <begin position="678"/>
        <end position="692"/>
    </location>
</feature>
<dbReference type="InterPro" id="IPR036716">
    <property type="entry name" value="Pest_crys_N_sf"/>
</dbReference>
<dbReference type="EMBL" id="HQ113114">
    <property type="protein sequence ID" value="ADV33304.1"/>
    <property type="molecule type" value="Genomic_DNA"/>
</dbReference>
<evidence type="ECO:0000259" key="9">
    <source>
        <dbReference type="Pfam" id="PF03945"/>
    </source>
</evidence>
<dbReference type="InterPro" id="IPR036399">
    <property type="entry name" value="Pest_cryst_cen_dom_sf"/>
</dbReference>
<evidence type="ECO:0000256" key="5">
    <source>
        <dbReference type="ARBA" id="ARBA00029653"/>
    </source>
</evidence>
<dbReference type="Pfam" id="PF03944">
    <property type="entry name" value="Endotoxin_C"/>
    <property type="match status" value="1"/>
</dbReference>
<dbReference type="CDD" id="cd04085">
    <property type="entry name" value="delta_endotoxin_C"/>
    <property type="match status" value="1"/>
</dbReference>
<dbReference type="SUPFAM" id="SSF51096">
    <property type="entry name" value="delta-Endotoxin (insectocide), middle domain"/>
    <property type="match status" value="1"/>
</dbReference>
<dbReference type="SUPFAM" id="SSF56849">
    <property type="entry name" value="delta-Endotoxin (insectocide), N-terminal domain"/>
    <property type="match status" value="1"/>
</dbReference>
<evidence type="ECO:0000313" key="10">
    <source>
        <dbReference type="EMBL" id="ADV33304.1"/>
    </source>
</evidence>
<dbReference type="GO" id="GO:0005102">
    <property type="term" value="F:signaling receptor binding"/>
    <property type="evidence" value="ECO:0007669"/>
    <property type="project" value="InterPro"/>
</dbReference>
<feature type="compositionally biased region" description="Polar residues" evidence="6">
    <location>
        <begin position="699"/>
        <end position="740"/>
    </location>
</feature>
<keyword evidence="4" id="KW-0843">Virulence</keyword>
<dbReference type="Gene3D" id="2.100.10.10">
    <property type="entry name" value="Pesticidal crystal protein, central domain"/>
    <property type="match status" value="1"/>
</dbReference>
<evidence type="ECO:0000256" key="6">
    <source>
        <dbReference type="SAM" id="MobiDB-lite"/>
    </source>
</evidence>
<evidence type="ECO:0000259" key="7">
    <source>
        <dbReference type="Pfam" id="PF00555"/>
    </source>
</evidence>
<comment type="similarity">
    <text evidence="1">Belongs to the delta endotoxin family.</text>
</comment>
<evidence type="ECO:0000256" key="3">
    <source>
        <dbReference type="ARBA" id="ARBA00022969"/>
    </source>
</evidence>
<evidence type="ECO:0000259" key="8">
    <source>
        <dbReference type="Pfam" id="PF03944"/>
    </source>
</evidence>
<dbReference type="AlphaFoldDB" id="K9JRE9"/>